<name>A0A1H2T0P9_9RHOB</name>
<dbReference type="InterPro" id="IPR007375">
    <property type="entry name" value="SoxG"/>
</dbReference>
<dbReference type="OrthoDB" id="9814782at2"/>
<dbReference type="EMBL" id="FNNA01000001">
    <property type="protein sequence ID" value="SDW37533.1"/>
    <property type="molecule type" value="Genomic_DNA"/>
</dbReference>
<dbReference type="Pfam" id="PF04268">
    <property type="entry name" value="SoxG"/>
    <property type="match status" value="1"/>
</dbReference>
<dbReference type="Gene3D" id="3.30.70.1520">
    <property type="entry name" value="Heterotetrameric sarcosine oxidase"/>
    <property type="match status" value="1"/>
</dbReference>
<evidence type="ECO:0000313" key="2">
    <source>
        <dbReference type="Proteomes" id="UP000182944"/>
    </source>
</evidence>
<dbReference type="AlphaFoldDB" id="A0A1H2T0P9"/>
<dbReference type="RefSeq" id="WP_052176326.1">
    <property type="nucleotide sequence ID" value="NZ_FNNA01000001.1"/>
</dbReference>
<accession>A0A1H2T0P9</accession>
<sequence>MAERGRDTSSVVTGTGPLAAITEIRGLGMILIRADLARAGDALAEAAGLAVPATTRFTTDGARWLGWMAPDELLLILPAAETAETLAALRDALSTEPALIEDVSAMRCVFDLSGPRAAEVLMKLTPADLSALPADGVRRTRAAQVACALWRHGDGWRVIAFRSIRDYLAEVLARAAAPGTGLAPR</sequence>
<keyword evidence="2" id="KW-1185">Reference proteome</keyword>
<gene>
    <name evidence="1" type="ORF">SAMN05444276_101806</name>
</gene>
<proteinExistence type="predicted"/>
<protein>
    <submittedName>
        <fullName evidence="1">Sarcosine oxidase subunit gamma</fullName>
    </submittedName>
</protein>
<organism evidence="1 2">
    <name type="scientific">Paracoccus sanguinis</name>
    <dbReference type="NCBI Taxonomy" id="1545044"/>
    <lineage>
        <taxon>Bacteria</taxon>
        <taxon>Pseudomonadati</taxon>
        <taxon>Pseudomonadota</taxon>
        <taxon>Alphaproteobacteria</taxon>
        <taxon>Rhodobacterales</taxon>
        <taxon>Paracoccaceae</taxon>
        <taxon>Paracoccus</taxon>
    </lineage>
</organism>
<reference evidence="2" key="1">
    <citation type="submission" date="2016-10" db="EMBL/GenBank/DDBJ databases">
        <authorList>
            <person name="Varghese N."/>
            <person name="Submissions S."/>
        </authorList>
    </citation>
    <scope>NUCLEOTIDE SEQUENCE [LARGE SCALE GENOMIC DNA]</scope>
    <source>
        <strain evidence="2">DSM 29303</strain>
    </source>
</reference>
<dbReference type="InterPro" id="IPR027266">
    <property type="entry name" value="TrmE/GcvT-like"/>
</dbReference>
<evidence type="ECO:0000313" key="1">
    <source>
        <dbReference type="EMBL" id="SDW37533.1"/>
    </source>
</evidence>
<dbReference type="Gene3D" id="3.30.1360.120">
    <property type="entry name" value="Probable tRNA modification gtpase trme, domain 1"/>
    <property type="match status" value="1"/>
</dbReference>
<dbReference type="Proteomes" id="UP000182944">
    <property type="component" value="Unassembled WGS sequence"/>
</dbReference>
<dbReference type="SUPFAM" id="SSF103025">
    <property type="entry name" value="Folate-binding domain"/>
    <property type="match status" value="1"/>
</dbReference>
<dbReference type="STRING" id="1545044.SAMN05444276_101806"/>